<dbReference type="Proteomes" id="UP000760860">
    <property type="component" value="Unassembled WGS sequence"/>
</dbReference>
<evidence type="ECO:0008006" key="8">
    <source>
        <dbReference type="Google" id="ProtNLM"/>
    </source>
</evidence>
<dbReference type="VEuPathDB" id="FungiDB:PC110_g2353"/>
<evidence type="ECO:0000313" key="3">
    <source>
        <dbReference type="EMBL" id="KAG2941079.1"/>
    </source>
</evidence>
<dbReference type="EMBL" id="RCML01000246">
    <property type="protein sequence ID" value="KAG2983899.1"/>
    <property type="molecule type" value="Genomic_DNA"/>
</dbReference>
<dbReference type="Proteomes" id="UP000735874">
    <property type="component" value="Unassembled WGS sequence"/>
</dbReference>
<protein>
    <recommendedName>
        <fullName evidence="8">DDE-1 domain-containing protein</fullName>
    </recommendedName>
</protein>
<dbReference type="Proteomes" id="UP000774804">
    <property type="component" value="Unassembled WGS sequence"/>
</dbReference>
<proteinExistence type="predicted"/>
<dbReference type="Proteomes" id="UP000697107">
    <property type="component" value="Unassembled WGS sequence"/>
</dbReference>
<evidence type="ECO:0000313" key="4">
    <source>
        <dbReference type="EMBL" id="KAG2983899.1"/>
    </source>
</evidence>
<organism evidence="6 7">
    <name type="scientific">Phytophthora cactorum</name>
    <dbReference type="NCBI Taxonomy" id="29920"/>
    <lineage>
        <taxon>Eukaryota</taxon>
        <taxon>Sar</taxon>
        <taxon>Stramenopiles</taxon>
        <taxon>Oomycota</taxon>
        <taxon>Peronosporomycetes</taxon>
        <taxon>Peronosporales</taxon>
        <taxon>Peronosporaceae</taxon>
        <taxon>Phytophthora</taxon>
    </lineage>
</organism>
<name>A0A329SWI0_9STRA</name>
<keyword evidence="7" id="KW-1185">Reference proteome</keyword>
<gene>
    <name evidence="6" type="ORF">PC110_g2353</name>
    <name evidence="1" type="ORF">PC113_g10014</name>
    <name evidence="2" type="ORF">PC115_g18547</name>
    <name evidence="3" type="ORF">PC117_g10352</name>
    <name evidence="4" type="ORF">PC118_g9164</name>
    <name evidence="5" type="ORF">PC129_g17832</name>
</gene>
<accession>A0A329SWI0</accession>
<dbReference type="EMBL" id="RCMI01000968">
    <property type="protein sequence ID" value="KAG2893201.1"/>
    <property type="molecule type" value="Genomic_DNA"/>
</dbReference>
<dbReference type="Proteomes" id="UP000736787">
    <property type="component" value="Unassembled WGS sequence"/>
</dbReference>
<dbReference type="AlphaFoldDB" id="A0A329SWI0"/>
<evidence type="ECO:0000313" key="6">
    <source>
        <dbReference type="EMBL" id="RAW41483.1"/>
    </source>
</evidence>
<reference evidence="1" key="2">
    <citation type="submission" date="2018-10" db="EMBL/GenBank/DDBJ databases">
        <title>Effector identification in a new, highly contiguous assembly of the strawberry crown rot pathogen Phytophthora cactorum.</title>
        <authorList>
            <person name="Armitage A.D."/>
            <person name="Nellist C.F."/>
            <person name="Bates H."/>
            <person name="Vickerstaff R.J."/>
            <person name="Harrison R.J."/>
        </authorList>
    </citation>
    <scope>NUCLEOTIDE SEQUENCE</scope>
    <source>
        <strain evidence="1">15-7</strain>
        <strain evidence="2">4032</strain>
        <strain evidence="3">4040</strain>
        <strain evidence="4">P415</strain>
        <strain evidence="5">P421</strain>
    </source>
</reference>
<reference evidence="6 7" key="1">
    <citation type="submission" date="2018-01" db="EMBL/GenBank/DDBJ databases">
        <title>Draft genome of the strawberry crown rot pathogen Phytophthora cactorum.</title>
        <authorList>
            <person name="Armitage A.D."/>
            <person name="Lysoe E."/>
            <person name="Nellist C.F."/>
            <person name="Harrison R.J."/>
            <person name="Brurberg M.B."/>
        </authorList>
    </citation>
    <scope>NUCLEOTIDE SEQUENCE [LARGE SCALE GENOMIC DNA]</scope>
    <source>
        <strain evidence="6 7">10300</strain>
    </source>
</reference>
<dbReference type="EMBL" id="RCMG01000260">
    <property type="protein sequence ID" value="KAG2858214.1"/>
    <property type="molecule type" value="Genomic_DNA"/>
</dbReference>
<evidence type="ECO:0000313" key="7">
    <source>
        <dbReference type="Proteomes" id="UP000251314"/>
    </source>
</evidence>
<dbReference type="EMBL" id="RCMV01000987">
    <property type="protein sequence ID" value="KAG3211187.1"/>
    <property type="molecule type" value="Genomic_DNA"/>
</dbReference>
<comment type="caution">
    <text evidence="6">The sequence shown here is derived from an EMBL/GenBank/DDBJ whole genome shotgun (WGS) entry which is preliminary data.</text>
</comment>
<dbReference type="EMBL" id="RCMK01000250">
    <property type="protein sequence ID" value="KAG2941079.1"/>
    <property type="molecule type" value="Genomic_DNA"/>
</dbReference>
<evidence type="ECO:0000313" key="1">
    <source>
        <dbReference type="EMBL" id="KAG2858214.1"/>
    </source>
</evidence>
<dbReference type="EMBL" id="MJFZ01000030">
    <property type="protein sequence ID" value="RAW41483.1"/>
    <property type="molecule type" value="Genomic_DNA"/>
</dbReference>
<evidence type="ECO:0000313" key="5">
    <source>
        <dbReference type="EMBL" id="KAG3211187.1"/>
    </source>
</evidence>
<sequence length="61" mass="7045">MEQALSLVEENDNYEGDVYAVHQLVAMQWADEIWSEMNPNTIASCFRHTGIISPQCCDKRR</sequence>
<evidence type="ECO:0000313" key="2">
    <source>
        <dbReference type="EMBL" id="KAG2893201.1"/>
    </source>
</evidence>
<dbReference type="Proteomes" id="UP000251314">
    <property type="component" value="Unassembled WGS sequence"/>
</dbReference>